<protein>
    <submittedName>
        <fullName evidence="3">Uncharacterized protein</fullName>
    </submittedName>
</protein>
<reference evidence="3" key="2">
    <citation type="journal article" date="2023" name="Proc. Natl. Acad. Sci. U.S.A.">
        <title>A global phylogenomic analysis of the shiitake genus Lentinula.</title>
        <authorList>
            <person name="Sierra-Patev S."/>
            <person name="Min B."/>
            <person name="Naranjo-Ortiz M."/>
            <person name="Looney B."/>
            <person name="Konkel Z."/>
            <person name="Slot J.C."/>
            <person name="Sakamoto Y."/>
            <person name="Steenwyk J.L."/>
            <person name="Rokas A."/>
            <person name="Carro J."/>
            <person name="Camarero S."/>
            <person name="Ferreira P."/>
            <person name="Molpeceres G."/>
            <person name="Ruiz-Duenas F.J."/>
            <person name="Serrano A."/>
            <person name="Henrissat B."/>
            <person name="Drula E."/>
            <person name="Hughes K.W."/>
            <person name="Mata J.L."/>
            <person name="Ishikawa N.K."/>
            <person name="Vargas-Isla R."/>
            <person name="Ushijima S."/>
            <person name="Smith C.A."/>
            <person name="Donoghue J."/>
            <person name="Ahrendt S."/>
            <person name="Andreopoulos W."/>
            <person name="He G."/>
            <person name="LaButti K."/>
            <person name="Lipzen A."/>
            <person name="Ng V."/>
            <person name="Riley R."/>
            <person name="Sandor L."/>
            <person name="Barry K."/>
            <person name="Martinez A.T."/>
            <person name="Xiao Y."/>
            <person name="Gibbons J.G."/>
            <person name="Terashima K."/>
            <person name="Grigoriev I.V."/>
            <person name="Hibbett D."/>
        </authorList>
    </citation>
    <scope>NUCLEOTIDE SEQUENCE</scope>
    <source>
        <strain evidence="3">Sp2 HRB7682 ss15</strain>
    </source>
</reference>
<feature type="region of interest" description="Disordered" evidence="1">
    <location>
        <begin position="104"/>
        <end position="166"/>
    </location>
</feature>
<name>A0A9W8ZV98_9AGAR</name>
<evidence type="ECO:0000313" key="4">
    <source>
        <dbReference type="Proteomes" id="UP001150238"/>
    </source>
</evidence>
<feature type="region of interest" description="Disordered" evidence="1">
    <location>
        <begin position="659"/>
        <end position="680"/>
    </location>
</feature>
<feature type="region of interest" description="Disordered" evidence="1">
    <location>
        <begin position="30"/>
        <end position="91"/>
    </location>
</feature>
<feature type="compositionally biased region" description="Basic and acidic residues" evidence="1">
    <location>
        <begin position="667"/>
        <end position="680"/>
    </location>
</feature>
<keyword evidence="2" id="KW-0472">Membrane</keyword>
<feature type="transmembrane region" description="Helical" evidence="2">
    <location>
        <begin position="514"/>
        <end position="534"/>
    </location>
</feature>
<dbReference type="Proteomes" id="UP001150238">
    <property type="component" value="Unassembled WGS sequence"/>
</dbReference>
<feature type="compositionally biased region" description="Polar residues" evidence="1">
    <location>
        <begin position="48"/>
        <end position="61"/>
    </location>
</feature>
<proteinExistence type="predicted"/>
<feature type="compositionally biased region" description="Polar residues" evidence="1">
    <location>
        <begin position="71"/>
        <end position="90"/>
    </location>
</feature>
<feature type="compositionally biased region" description="Polar residues" evidence="1">
    <location>
        <begin position="104"/>
        <end position="116"/>
    </location>
</feature>
<evidence type="ECO:0000256" key="1">
    <source>
        <dbReference type="SAM" id="MobiDB-lite"/>
    </source>
</evidence>
<gene>
    <name evidence="3" type="ORF">C8J55DRAFT_565661</name>
</gene>
<feature type="transmembrane region" description="Helical" evidence="2">
    <location>
        <begin position="610"/>
        <end position="631"/>
    </location>
</feature>
<feature type="transmembrane region" description="Helical" evidence="2">
    <location>
        <begin position="563"/>
        <end position="590"/>
    </location>
</feature>
<keyword evidence="2" id="KW-1133">Transmembrane helix</keyword>
<accession>A0A9W8ZV98</accession>
<feature type="region of interest" description="Disordered" evidence="1">
    <location>
        <begin position="758"/>
        <end position="780"/>
    </location>
</feature>
<dbReference type="EMBL" id="JANVFS010000044">
    <property type="protein sequence ID" value="KAJ4466674.1"/>
    <property type="molecule type" value="Genomic_DNA"/>
</dbReference>
<keyword evidence="2" id="KW-0812">Transmembrane</keyword>
<feature type="compositionally biased region" description="Basic and acidic residues" evidence="1">
    <location>
        <begin position="147"/>
        <end position="162"/>
    </location>
</feature>
<evidence type="ECO:0000256" key="2">
    <source>
        <dbReference type="SAM" id="Phobius"/>
    </source>
</evidence>
<feature type="transmembrane region" description="Helical" evidence="2">
    <location>
        <begin position="484"/>
        <end position="502"/>
    </location>
</feature>
<reference evidence="3" key="1">
    <citation type="submission" date="2022-08" db="EMBL/GenBank/DDBJ databases">
        <authorList>
            <consortium name="DOE Joint Genome Institute"/>
            <person name="Min B."/>
            <person name="Riley R."/>
            <person name="Sierra-Patev S."/>
            <person name="Naranjo-Ortiz M."/>
            <person name="Looney B."/>
            <person name="Konkel Z."/>
            <person name="Slot J.C."/>
            <person name="Sakamoto Y."/>
            <person name="Steenwyk J.L."/>
            <person name="Rokas A."/>
            <person name="Carro J."/>
            <person name="Camarero S."/>
            <person name="Ferreira P."/>
            <person name="Molpeceres G."/>
            <person name="Ruiz-Duenas F.J."/>
            <person name="Serrano A."/>
            <person name="Henrissat B."/>
            <person name="Drula E."/>
            <person name="Hughes K.W."/>
            <person name="Mata J.L."/>
            <person name="Ishikawa N.K."/>
            <person name="Vargas-Isla R."/>
            <person name="Ushijima S."/>
            <person name="Smith C.A."/>
            <person name="Ahrendt S."/>
            <person name="Andreopoulos W."/>
            <person name="He G."/>
            <person name="Labutti K."/>
            <person name="Lipzen A."/>
            <person name="Ng V."/>
            <person name="Sandor L."/>
            <person name="Barry K."/>
            <person name="Martinez A.T."/>
            <person name="Xiao Y."/>
            <person name="Gibbons J.G."/>
            <person name="Terashima K."/>
            <person name="Hibbett D.S."/>
            <person name="Grigoriev I.V."/>
        </authorList>
    </citation>
    <scope>NUCLEOTIDE SEQUENCE</scope>
    <source>
        <strain evidence="3">Sp2 HRB7682 ss15</strain>
    </source>
</reference>
<dbReference type="AlphaFoldDB" id="A0A9W8ZV98"/>
<evidence type="ECO:0000313" key="3">
    <source>
        <dbReference type="EMBL" id="KAJ4466674.1"/>
    </source>
</evidence>
<sequence>MTSQENIGTRSLHDTAETSVVRVREDFGPSSMLFPSLQEDGKTPPSISPDSNATSTLTYSDKLSALPPSIVSPNLNNRGGRSPVLNNHGQSPRIFRHSLDASRSWPSISQSGNNMESFAGFSPTLPDAENGTSKDARRPRVSASEGSLDHDTARRASLESDRTSLPTMQSVRQVLHRLRRGSDPTASSNVVSGDYVIKQDGHFNAGSRSPSHSRSRAASPLRILQQWSQGIHHRTHTSHHEEPFIPVDPFQSQFLLPPRLGFPRLHLPMWIQKRLRSHTSDPEGFPMKTESHSHHTEAAHYSADLHTQREDNAFAAHVHKSNHVHSMDLHMIRIFFLDTLPRLIYLHLLLRIPSMYFSRVARIFEDAEVSKPDIKRMIDACGRGGSHFQHSQTNANATATAHNIDAANAGTNMKMPLPNNTLSTTAGADLRSTSAPNLAAAASVVDLPLPLPEEWSLPLVSSSLIRFKLSWEAFIDSLMREWKTLNVVSALLLSAILTMFQIEDAATDPLTRTAALLSLICAIMSLSYGCMYIVRFGTMRSMYRASIWAEEAQKTKTVVWWNVWILLAMPAAWMSWSMILFIVSILSFVWRTGAESDPDERAPLSNRAALGPRIAITLVFLLGMLYFFLIVRTLQSYGSNGFGNGGRTRVYIEAQIQNREGTTPYPHDTHTHETSRRRSTDAHTMIIPDRVKELRTQQTKDFPLTADHGRRRPAIDVAADVIRGRERDRHVGTKGIPDEQPSRRPLFGLGLRGAVGAGEGTDSEIDLEKGVTGHLDGNLD</sequence>
<organism evidence="3 4">
    <name type="scientific">Lentinula lateritia</name>
    <dbReference type="NCBI Taxonomy" id="40482"/>
    <lineage>
        <taxon>Eukaryota</taxon>
        <taxon>Fungi</taxon>
        <taxon>Dikarya</taxon>
        <taxon>Basidiomycota</taxon>
        <taxon>Agaricomycotina</taxon>
        <taxon>Agaricomycetes</taxon>
        <taxon>Agaricomycetidae</taxon>
        <taxon>Agaricales</taxon>
        <taxon>Marasmiineae</taxon>
        <taxon>Omphalotaceae</taxon>
        <taxon>Lentinula</taxon>
    </lineage>
</organism>
<comment type="caution">
    <text evidence="3">The sequence shown here is derived from an EMBL/GenBank/DDBJ whole genome shotgun (WGS) entry which is preliminary data.</text>
</comment>